<feature type="chain" id="PRO_5024945688" evidence="1">
    <location>
        <begin position="21"/>
        <end position="81"/>
    </location>
</feature>
<organism evidence="2 3">
    <name type="scientific">Aspergillus avenaceus</name>
    <dbReference type="NCBI Taxonomy" id="36643"/>
    <lineage>
        <taxon>Eukaryota</taxon>
        <taxon>Fungi</taxon>
        <taxon>Dikarya</taxon>
        <taxon>Ascomycota</taxon>
        <taxon>Pezizomycotina</taxon>
        <taxon>Eurotiomycetes</taxon>
        <taxon>Eurotiomycetidae</taxon>
        <taxon>Eurotiales</taxon>
        <taxon>Aspergillaceae</taxon>
        <taxon>Aspergillus</taxon>
        <taxon>Aspergillus subgen. Circumdati</taxon>
    </lineage>
</organism>
<sequence>MKISTLLLLACSALFATVEAQRRCYAIHSYGHRQWCERCRRGYRFVPGGGQCDPWERCCRGRCCMRPGDVRDLTALSTIEV</sequence>
<keyword evidence="1" id="KW-0732">Signal</keyword>
<dbReference type="EMBL" id="ML742195">
    <property type="protein sequence ID" value="KAE8147680.1"/>
    <property type="molecule type" value="Genomic_DNA"/>
</dbReference>
<evidence type="ECO:0000313" key="3">
    <source>
        <dbReference type="Proteomes" id="UP000325780"/>
    </source>
</evidence>
<protein>
    <submittedName>
        <fullName evidence="2">Uncharacterized protein</fullName>
    </submittedName>
</protein>
<evidence type="ECO:0000256" key="1">
    <source>
        <dbReference type="SAM" id="SignalP"/>
    </source>
</evidence>
<keyword evidence="3" id="KW-1185">Reference proteome</keyword>
<proteinExistence type="predicted"/>
<evidence type="ECO:0000313" key="2">
    <source>
        <dbReference type="EMBL" id="KAE8147680.1"/>
    </source>
</evidence>
<reference evidence="2 3" key="1">
    <citation type="submission" date="2019-04" db="EMBL/GenBank/DDBJ databases">
        <title>Friends and foes A comparative genomics study of 23 Aspergillus species from section Flavi.</title>
        <authorList>
            <consortium name="DOE Joint Genome Institute"/>
            <person name="Kjaerbolling I."/>
            <person name="Vesth T."/>
            <person name="Frisvad J.C."/>
            <person name="Nybo J.L."/>
            <person name="Theobald S."/>
            <person name="Kildgaard S."/>
            <person name="Isbrandt T."/>
            <person name="Kuo A."/>
            <person name="Sato A."/>
            <person name="Lyhne E.K."/>
            <person name="Kogle M.E."/>
            <person name="Wiebenga A."/>
            <person name="Kun R.S."/>
            <person name="Lubbers R.J."/>
            <person name="Makela M.R."/>
            <person name="Barry K."/>
            <person name="Chovatia M."/>
            <person name="Clum A."/>
            <person name="Daum C."/>
            <person name="Haridas S."/>
            <person name="He G."/>
            <person name="LaButti K."/>
            <person name="Lipzen A."/>
            <person name="Mondo S."/>
            <person name="Riley R."/>
            <person name="Salamov A."/>
            <person name="Simmons B.A."/>
            <person name="Magnuson J.K."/>
            <person name="Henrissat B."/>
            <person name="Mortensen U.H."/>
            <person name="Larsen T.O."/>
            <person name="Devries R.P."/>
            <person name="Grigoriev I.V."/>
            <person name="Machida M."/>
            <person name="Baker S.E."/>
            <person name="Andersen M.R."/>
        </authorList>
    </citation>
    <scope>NUCLEOTIDE SEQUENCE [LARGE SCALE GENOMIC DNA]</scope>
    <source>
        <strain evidence="2 3">IBT 18842</strain>
    </source>
</reference>
<accession>A0A5N6TN05</accession>
<dbReference type="AlphaFoldDB" id="A0A5N6TN05"/>
<feature type="signal peptide" evidence="1">
    <location>
        <begin position="1"/>
        <end position="20"/>
    </location>
</feature>
<dbReference type="Proteomes" id="UP000325780">
    <property type="component" value="Unassembled WGS sequence"/>
</dbReference>
<gene>
    <name evidence="2" type="ORF">BDV25DRAFT_159788</name>
</gene>
<dbReference type="OrthoDB" id="10490354at2759"/>
<name>A0A5N6TN05_ASPAV</name>